<reference evidence="1 2" key="1">
    <citation type="submission" date="2021-03" db="EMBL/GenBank/DDBJ databases">
        <title>Genomic Encyclopedia of Type Strains, Phase IV (KMG-IV): sequencing the most valuable type-strain genomes for metagenomic binning, comparative biology and taxonomic classification.</title>
        <authorList>
            <person name="Goeker M."/>
        </authorList>
    </citation>
    <scope>NUCLEOTIDE SEQUENCE [LARGE SCALE GENOMIC DNA]</scope>
    <source>
        <strain evidence="1 2">DSM 25609</strain>
    </source>
</reference>
<keyword evidence="2" id="KW-1185">Reference proteome</keyword>
<name>A0ABS4IHR7_9BACI</name>
<evidence type="ECO:0000313" key="2">
    <source>
        <dbReference type="Proteomes" id="UP001519345"/>
    </source>
</evidence>
<sequence>MKNIDAILEAFLEEQSNRLKQKTYRDYDDVIHFFQVYLNSYAANYLDEDEWKKWEAKFDEDEDAFTKMFGVEKLSSTKFSEFLDYFIIRKVMSGESFMEIAVRVMKKLNKWLYDNNYTDLATYNDLREYFGEAKDLPKVEKMADLIFQQARKTQEKQFDEIEEGYFSVKAIEQGEIWLDETFGDKTNIGPVNVSKQISDLYQKGWQINLVIGKDQGKWHILESENVYPY</sequence>
<organism evidence="1 2">
    <name type="scientific">Virgibacillus natechei</name>
    <dbReference type="NCBI Taxonomy" id="1216297"/>
    <lineage>
        <taxon>Bacteria</taxon>
        <taxon>Bacillati</taxon>
        <taxon>Bacillota</taxon>
        <taxon>Bacilli</taxon>
        <taxon>Bacillales</taxon>
        <taxon>Bacillaceae</taxon>
        <taxon>Virgibacillus</taxon>
    </lineage>
</organism>
<dbReference type="RefSeq" id="WP_209463627.1">
    <property type="nucleotide sequence ID" value="NZ_CP110224.1"/>
</dbReference>
<evidence type="ECO:0000313" key="1">
    <source>
        <dbReference type="EMBL" id="MBP1970498.1"/>
    </source>
</evidence>
<gene>
    <name evidence="1" type="ORF">J2Z83_002619</name>
</gene>
<dbReference type="Proteomes" id="UP001519345">
    <property type="component" value="Unassembled WGS sequence"/>
</dbReference>
<accession>A0ABS4IHR7</accession>
<comment type="caution">
    <text evidence="1">The sequence shown here is derived from an EMBL/GenBank/DDBJ whole genome shotgun (WGS) entry which is preliminary data.</text>
</comment>
<protein>
    <submittedName>
        <fullName evidence="1">Uncharacterized protein</fullName>
    </submittedName>
</protein>
<proteinExistence type="predicted"/>
<dbReference type="EMBL" id="JAGGKX010000014">
    <property type="protein sequence ID" value="MBP1970498.1"/>
    <property type="molecule type" value="Genomic_DNA"/>
</dbReference>